<keyword evidence="2" id="KW-1185">Reference proteome</keyword>
<evidence type="ECO:0000313" key="2">
    <source>
        <dbReference type="Proteomes" id="UP000183832"/>
    </source>
</evidence>
<name>A0A1J1HRN0_9DIPT</name>
<dbReference type="Proteomes" id="UP000183832">
    <property type="component" value="Unassembled WGS sequence"/>
</dbReference>
<reference evidence="1 2" key="1">
    <citation type="submission" date="2015-04" db="EMBL/GenBank/DDBJ databases">
        <authorList>
            <person name="Syromyatnikov M.Y."/>
            <person name="Popov V.N."/>
        </authorList>
    </citation>
    <scope>NUCLEOTIDE SEQUENCE [LARGE SCALE GENOMIC DNA]</scope>
</reference>
<gene>
    <name evidence="1" type="ORF">CLUMA_CG004428</name>
</gene>
<dbReference type="AlphaFoldDB" id="A0A1J1HRN0"/>
<accession>A0A1J1HRN0</accession>
<proteinExistence type="predicted"/>
<protein>
    <submittedName>
        <fullName evidence="1">CLUMA_CG004428, isoform A</fullName>
    </submittedName>
</protein>
<evidence type="ECO:0000313" key="1">
    <source>
        <dbReference type="EMBL" id="CRK90736.1"/>
    </source>
</evidence>
<organism evidence="1 2">
    <name type="scientific">Clunio marinus</name>
    <dbReference type="NCBI Taxonomy" id="568069"/>
    <lineage>
        <taxon>Eukaryota</taxon>
        <taxon>Metazoa</taxon>
        <taxon>Ecdysozoa</taxon>
        <taxon>Arthropoda</taxon>
        <taxon>Hexapoda</taxon>
        <taxon>Insecta</taxon>
        <taxon>Pterygota</taxon>
        <taxon>Neoptera</taxon>
        <taxon>Endopterygota</taxon>
        <taxon>Diptera</taxon>
        <taxon>Nematocera</taxon>
        <taxon>Chironomoidea</taxon>
        <taxon>Chironomidae</taxon>
        <taxon>Clunio</taxon>
    </lineage>
</organism>
<dbReference type="EMBL" id="CVRI01000020">
    <property type="protein sequence ID" value="CRK90736.1"/>
    <property type="molecule type" value="Genomic_DNA"/>
</dbReference>
<sequence>MVFNATIFKAGGGGECLEYSFSFPSTTVSMLSHNETIFSSSTKKGTRKLHKIPKTEQCFLFWREGEKISRVSGVCFKQEHSDDVDLAFVLASSKHDISSAVFGFCGFIIA</sequence>